<dbReference type="Gramene" id="rna7477">
    <property type="protein sequence ID" value="RHN71837.1"/>
    <property type="gene ID" value="gene7477"/>
</dbReference>
<sequence>MFKVILPMVANVPHNYIIDQTNVYKTARKCKLRPFSDYQKIAVVVFPKPEELKRRYEKGSKEMGKEVPTNELSKMIELNRDESQKYLDQMKQDIPSLPNNSPSTALPNQGSLKANTGQALHRAIWVFMEDLMLNTKISSLASIHLQQPHAVTLL</sequence>
<dbReference type="PANTHER" id="PTHR12381:SF56">
    <property type="entry name" value="B30.2_SPRY DOMAIN-CONTAINING PROTEIN-RELATED"/>
    <property type="match status" value="1"/>
</dbReference>
<dbReference type="Proteomes" id="UP000265566">
    <property type="component" value="Chromosome 2"/>
</dbReference>
<dbReference type="AlphaFoldDB" id="A0A396J9J5"/>
<evidence type="ECO:0000256" key="1">
    <source>
        <dbReference type="SAM" id="MobiDB-lite"/>
    </source>
</evidence>
<reference evidence="3" key="1">
    <citation type="journal article" date="2018" name="Nat. Plants">
        <title>Whole-genome landscape of Medicago truncatula symbiotic genes.</title>
        <authorList>
            <person name="Pecrix Y."/>
            <person name="Staton S.E."/>
            <person name="Sallet E."/>
            <person name="Lelandais-Briere C."/>
            <person name="Moreau S."/>
            <person name="Carrere S."/>
            <person name="Blein T."/>
            <person name="Jardinaud M.F."/>
            <person name="Latrasse D."/>
            <person name="Zouine M."/>
            <person name="Zahm M."/>
            <person name="Kreplak J."/>
            <person name="Mayjonade B."/>
            <person name="Satge C."/>
            <person name="Perez M."/>
            <person name="Cauet S."/>
            <person name="Marande W."/>
            <person name="Chantry-Darmon C."/>
            <person name="Lopez-Roques C."/>
            <person name="Bouchez O."/>
            <person name="Berard A."/>
            <person name="Debelle F."/>
            <person name="Munos S."/>
            <person name="Bendahmane A."/>
            <person name="Berges H."/>
            <person name="Niebel A."/>
            <person name="Buitink J."/>
            <person name="Frugier F."/>
            <person name="Benhamed M."/>
            <person name="Crespi M."/>
            <person name="Gouzy J."/>
            <person name="Gamas P."/>
        </authorList>
    </citation>
    <scope>NUCLEOTIDE SEQUENCE [LARGE SCALE GENOMIC DNA]</scope>
    <source>
        <strain evidence="3">cv. Jemalong A17</strain>
    </source>
</reference>
<name>A0A396J9J5_MEDTR</name>
<dbReference type="GO" id="GO:0016787">
    <property type="term" value="F:hydrolase activity"/>
    <property type="evidence" value="ECO:0007669"/>
    <property type="project" value="UniProtKB-KW"/>
</dbReference>
<feature type="region of interest" description="Disordered" evidence="1">
    <location>
        <begin position="92"/>
        <end position="112"/>
    </location>
</feature>
<evidence type="ECO:0000313" key="2">
    <source>
        <dbReference type="EMBL" id="RHN71837.1"/>
    </source>
</evidence>
<comment type="caution">
    <text evidence="2">The sequence shown here is derived from an EMBL/GenBank/DDBJ whole genome shotgun (WGS) entry which is preliminary data.</text>
</comment>
<organism evidence="2 3">
    <name type="scientific">Medicago truncatula</name>
    <name type="common">Barrel medic</name>
    <name type="synonym">Medicago tribuloides</name>
    <dbReference type="NCBI Taxonomy" id="3880"/>
    <lineage>
        <taxon>Eukaryota</taxon>
        <taxon>Viridiplantae</taxon>
        <taxon>Streptophyta</taxon>
        <taxon>Embryophyta</taxon>
        <taxon>Tracheophyta</taxon>
        <taxon>Spermatophyta</taxon>
        <taxon>Magnoliopsida</taxon>
        <taxon>eudicotyledons</taxon>
        <taxon>Gunneridae</taxon>
        <taxon>Pentapetalae</taxon>
        <taxon>rosids</taxon>
        <taxon>fabids</taxon>
        <taxon>Fabales</taxon>
        <taxon>Fabaceae</taxon>
        <taxon>Papilionoideae</taxon>
        <taxon>50 kb inversion clade</taxon>
        <taxon>NPAAA clade</taxon>
        <taxon>Hologalegina</taxon>
        <taxon>IRL clade</taxon>
        <taxon>Trifolieae</taxon>
        <taxon>Medicago</taxon>
    </lineage>
</organism>
<keyword evidence="2" id="KW-0378">Hydrolase</keyword>
<protein>
    <submittedName>
        <fullName evidence="2">Putative P-loop containing nucleoside triphosphate hydrolase</fullName>
    </submittedName>
</protein>
<feature type="compositionally biased region" description="Polar residues" evidence="1">
    <location>
        <begin position="97"/>
        <end position="112"/>
    </location>
</feature>
<evidence type="ECO:0000313" key="3">
    <source>
        <dbReference type="Proteomes" id="UP000265566"/>
    </source>
</evidence>
<proteinExistence type="predicted"/>
<dbReference type="Gene3D" id="3.40.50.300">
    <property type="entry name" value="P-loop containing nucleotide triphosphate hydrolases"/>
    <property type="match status" value="1"/>
</dbReference>
<accession>A0A396J9J5</accession>
<dbReference type="EMBL" id="PSQE01000002">
    <property type="protein sequence ID" value="RHN71837.1"/>
    <property type="molecule type" value="Genomic_DNA"/>
</dbReference>
<dbReference type="InterPro" id="IPR027417">
    <property type="entry name" value="P-loop_NTPase"/>
</dbReference>
<dbReference type="PANTHER" id="PTHR12381">
    <property type="entry name" value="HETEROGENEOUS NUCLEAR RIBONUCLEOPROTEIN U FAMILY MEMBER"/>
    <property type="match status" value="1"/>
</dbReference>
<gene>
    <name evidence="2" type="ORF">MtrunA17_Chr2g0281141</name>
</gene>